<dbReference type="InterPro" id="IPR012337">
    <property type="entry name" value="RNaseH-like_sf"/>
</dbReference>
<feature type="compositionally biased region" description="Polar residues" evidence="1">
    <location>
        <begin position="295"/>
        <end position="315"/>
    </location>
</feature>
<organism evidence="3">
    <name type="scientific">Tanacetum cinerariifolium</name>
    <name type="common">Dalmatian daisy</name>
    <name type="synonym">Chrysanthemum cinerariifolium</name>
    <dbReference type="NCBI Taxonomy" id="118510"/>
    <lineage>
        <taxon>Eukaryota</taxon>
        <taxon>Viridiplantae</taxon>
        <taxon>Streptophyta</taxon>
        <taxon>Embryophyta</taxon>
        <taxon>Tracheophyta</taxon>
        <taxon>Spermatophyta</taxon>
        <taxon>Magnoliopsida</taxon>
        <taxon>eudicotyledons</taxon>
        <taxon>Gunneridae</taxon>
        <taxon>Pentapetalae</taxon>
        <taxon>asterids</taxon>
        <taxon>campanulids</taxon>
        <taxon>Asterales</taxon>
        <taxon>Asteraceae</taxon>
        <taxon>Asteroideae</taxon>
        <taxon>Anthemideae</taxon>
        <taxon>Anthemidinae</taxon>
        <taxon>Tanacetum</taxon>
    </lineage>
</organism>
<protein>
    <submittedName>
        <fullName evidence="3">Putative ribonuclease H-like domain-containing protein</fullName>
    </submittedName>
</protein>
<dbReference type="AlphaFoldDB" id="A0A699KR57"/>
<dbReference type="SUPFAM" id="SSF53098">
    <property type="entry name" value="Ribonuclease H-like"/>
    <property type="match status" value="1"/>
</dbReference>
<dbReference type="Gene3D" id="3.30.420.10">
    <property type="entry name" value="Ribonuclease H-like superfamily/Ribonuclease H"/>
    <property type="match status" value="1"/>
</dbReference>
<dbReference type="PROSITE" id="PS50994">
    <property type="entry name" value="INTEGRASE"/>
    <property type="match status" value="1"/>
</dbReference>
<dbReference type="InterPro" id="IPR039537">
    <property type="entry name" value="Retrotran_Ty1/copia-like"/>
</dbReference>
<evidence type="ECO:0000259" key="2">
    <source>
        <dbReference type="PROSITE" id="PS50994"/>
    </source>
</evidence>
<dbReference type="GO" id="GO:0003676">
    <property type="term" value="F:nucleic acid binding"/>
    <property type="evidence" value="ECO:0007669"/>
    <property type="project" value="InterPro"/>
</dbReference>
<name>A0A699KR57_TANCI</name>
<feature type="domain" description="Integrase catalytic" evidence="2">
    <location>
        <begin position="1"/>
        <end position="134"/>
    </location>
</feature>
<accession>A0A699KR57</accession>
<dbReference type="InterPro" id="IPR036397">
    <property type="entry name" value="RNaseH_sf"/>
</dbReference>
<dbReference type="EMBL" id="BKCJ010546285">
    <property type="protein sequence ID" value="GFB07344.1"/>
    <property type="molecule type" value="Genomic_DNA"/>
</dbReference>
<gene>
    <name evidence="3" type="ORF">Tci_679315</name>
</gene>
<dbReference type="PANTHER" id="PTHR42648:SF32">
    <property type="entry name" value="RIBONUCLEASE H-LIKE DOMAIN, GAG-PRE-INTEGRASE DOMAIN PROTEIN-RELATED"/>
    <property type="match status" value="1"/>
</dbReference>
<dbReference type="GO" id="GO:0015074">
    <property type="term" value="P:DNA integration"/>
    <property type="evidence" value="ECO:0007669"/>
    <property type="project" value="InterPro"/>
</dbReference>
<feature type="region of interest" description="Disordered" evidence="1">
    <location>
        <begin position="277"/>
        <end position="323"/>
    </location>
</feature>
<proteinExistence type="predicted"/>
<dbReference type="PANTHER" id="PTHR42648">
    <property type="entry name" value="TRANSPOSASE, PUTATIVE-RELATED"/>
    <property type="match status" value="1"/>
</dbReference>
<comment type="caution">
    <text evidence="3">The sequence shown here is derived from an EMBL/GenBank/DDBJ whole genome shotgun (WGS) entry which is preliminary data.</text>
</comment>
<evidence type="ECO:0000256" key="1">
    <source>
        <dbReference type="SAM" id="MobiDB-lite"/>
    </source>
</evidence>
<evidence type="ECO:0000313" key="3">
    <source>
        <dbReference type="EMBL" id="GFB07344.1"/>
    </source>
</evidence>
<dbReference type="InterPro" id="IPR001584">
    <property type="entry name" value="Integrase_cat-core"/>
</dbReference>
<reference evidence="3" key="1">
    <citation type="journal article" date="2019" name="Sci. Rep.">
        <title>Draft genome of Tanacetum cinerariifolium, the natural source of mosquito coil.</title>
        <authorList>
            <person name="Yamashiro T."/>
            <person name="Shiraishi A."/>
            <person name="Satake H."/>
            <person name="Nakayama K."/>
        </authorList>
    </citation>
    <scope>NUCLEOTIDE SEQUENCE</scope>
</reference>
<sequence length="426" mass="46864">MNKVVKDNLVREHKSDTFLILKNFITLVENQFNHKVKAIRCDNGTEFKNANLIEFCRSKGIQRDYSNARTPQQNGFTERKNQTLIEAARTMLADSFLLVIFWTKAVATACYVLNRVPVTKPNAKTPYELLTGDKPSISYLKPFGYPVTILNTSESFVKFDKKSDEGSQSEKHANVEVYIVDEATIQHDGTKSDHAPTNEDNLDAFTELQSLQRQEQAGKEEADRLGLEFPSLNPILDVGSTSIGSFVSAGSTPPVSAGSTPLFSLCVSPISIDRHSISAGKSPVPSSRPPVFAGRSTSAGRPTDSTDGPVSTGRPSGSAARTPVSAARILGKSGIFTSSSYDKDFFGPDTNNLESSFDVTLKGSSESAFISYIHDQRRNNHLDFQLCMFSCFLSQEEPTSVAQALVDTDWVEAMQTKMQQFRNQKV</sequence>